<dbReference type="STRING" id="698762.SAMN00808754_2298"/>
<reference evidence="1 2" key="1">
    <citation type="submission" date="2017-04" db="EMBL/GenBank/DDBJ databases">
        <authorList>
            <person name="Afonso C.L."/>
            <person name="Miller P.J."/>
            <person name="Scott M.A."/>
            <person name="Spackman E."/>
            <person name="Goraichik I."/>
            <person name="Dimitrov K.M."/>
            <person name="Suarez D.L."/>
            <person name="Swayne D.E."/>
        </authorList>
    </citation>
    <scope>NUCLEOTIDE SEQUENCE [LARGE SCALE GENOMIC DNA]</scope>
    <source>
        <strain evidence="1 2">ToBE</strain>
    </source>
</reference>
<dbReference type="OrthoDB" id="1724141at2"/>
<dbReference type="EMBL" id="LT838272">
    <property type="protein sequence ID" value="SMB98374.1"/>
    <property type="molecule type" value="Genomic_DNA"/>
</dbReference>
<organism evidence="1 2">
    <name type="scientific">Thermanaeromonas toyohensis ToBE</name>
    <dbReference type="NCBI Taxonomy" id="698762"/>
    <lineage>
        <taxon>Bacteria</taxon>
        <taxon>Bacillati</taxon>
        <taxon>Bacillota</taxon>
        <taxon>Clostridia</taxon>
        <taxon>Neomoorellales</taxon>
        <taxon>Neomoorellaceae</taxon>
        <taxon>Thermanaeromonas</taxon>
    </lineage>
</organism>
<gene>
    <name evidence="1" type="ORF">SAMN00808754_2298</name>
</gene>
<evidence type="ECO:0000313" key="1">
    <source>
        <dbReference type="EMBL" id="SMB98374.1"/>
    </source>
</evidence>
<name>A0A1W1VZS8_9FIRM</name>
<proteinExistence type="predicted"/>
<evidence type="ECO:0000313" key="2">
    <source>
        <dbReference type="Proteomes" id="UP000192569"/>
    </source>
</evidence>
<dbReference type="AlphaFoldDB" id="A0A1W1VZS8"/>
<dbReference type="RefSeq" id="WP_084665845.1">
    <property type="nucleotide sequence ID" value="NZ_LT838272.1"/>
</dbReference>
<keyword evidence="2" id="KW-1185">Reference proteome</keyword>
<sequence length="120" mass="13125">MDSINLATYTQGLLREAILSGSANNLCNNLHLWVDKIRVFLNYADAGVETLNNIVNVTRENLAHAVGLPLTPGGNAAVSLTLPASSFKLFWDLIRTPEFQQFFGRLLAQLLQPPKTEGSS</sequence>
<dbReference type="Proteomes" id="UP000192569">
    <property type="component" value="Chromosome I"/>
</dbReference>
<accession>A0A1W1VZS8</accession>
<protein>
    <submittedName>
        <fullName evidence="1">Uncharacterized protein</fullName>
    </submittedName>
</protein>